<reference evidence="2" key="1">
    <citation type="submission" date="2014-09" db="EMBL/GenBank/DDBJ databases">
        <authorList>
            <person name="Mudge J."/>
            <person name="Ramaraj T."/>
            <person name="Lindquist I.E."/>
            <person name="Bharti A.K."/>
            <person name="Sundararajan A."/>
            <person name="Cameron C.T."/>
            <person name="Woodward J.E."/>
            <person name="May G.D."/>
            <person name="Brubaker C."/>
            <person name="Broadhvest J."/>
            <person name="Wilkins T.A."/>
        </authorList>
    </citation>
    <scope>NUCLEOTIDE SEQUENCE</scope>
    <source>
        <strain evidence="2">cv. AKA8401</strain>
    </source>
</reference>
<protein>
    <submittedName>
        <fullName evidence="1">Uncharacterized protein</fullName>
    </submittedName>
</protein>
<gene>
    <name evidence="1" type="ORF">F383_27839</name>
</gene>
<dbReference type="Proteomes" id="UP000032142">
    <property type="component" value="Unassembled WGS sequence"/>
</dbReference>
<accession>A0A0B0PD62</accession>
<keyword evidence="2" id="KW-1185">Reference proteome</keyword>
<evidence type="ECO:0000313" key="1">
    <source>
        <dbReference type="EMBL" id="KHG22374.1"/>
    </source>
</evidence>
<evidence type="ECO:0000313" key="2">
    <source>
        <dbReference type="Proteomes" id="UP000032142"/>
    </source>
</evidence>
<sequence length="15" mass="1868">MIEGKIKFTRNRLDF</sequence>
<organism evidence="1 2">
    <name type="scientific">Gossypium arboreum</name>
    <name type="common">Tree cotton</name>
    <name type="synonym">Gossypium nanking</name>
    <dbReference type="NCBI Taxonomy" id="29729"/>
    <lineage>
        <taxon>Eukaryota</taxon>
        <taxon>Viridiplantae</taxon>
        <taxon>Streptophyta</taxon>
        <taxon>Embryophyta</taxon>
        <taxon>Tracheophyta</taxon>
        <taxon>Spermatophyta</taxon>
        <taxon>Magnoliopsida</taxon>
        <taxon>eudicotyledons</taxon>
        <taxon>Gunneridae</taxon>
        <taxon>Pentapetalae</taxon>
        <taxon>rosids</taxon>
        <taxon>malvids</taxon>
        <taxon>Malvales</taxon>
        <taxon>Malvaceae</taxon>
        <taxon>Malvoideae</taxon>
        <taxon>Gossypium</taxon>
    </lineage>
</organism>
<dbReference type="EMBL" id="KN421560">
    <property type="protein sequence ID" value="KHG22374.1"/>
    <property type="molecule type" value="Genomic_DNA"/>
</dbReference>
<proteinExistence type="predicted"/>
<name>A0A0B0PD62_GOSAR</name>